<evidence type="ECO:0000256" key="3">
    <source>
        <dbReference type="ARBA" id="ARBA00022692"/>
    </source>
</evidence>
<sequence length="445" mass="49278">MAKMWLVAKEVYRKNVKSWAFFWMIFGPILMMAVIAAIAFFVVRDQSTSSVGNVGVVTEDARVQQVIEDLEDDNTYHFDLNEDQAEAQLADGTLDGYLLAGVEEDTVQAKFYRKNAGKDISVRGMAQALSEVQMAIKVENLDIDQTAVQDLLNAAVHVETIKVKTDQEGQTTEVSADDPLNFIKTGVAYVVCFVIFIFIMNYISIVSQEIAAEKGSRIMEIILSSITPSAHFLGKLLGVGLVILTQLVIYLVLGLIIAYLALLYFRGQLFGGSDQLASLEAGLGMQLTWENLRPFFTQIKPVLLYGLLYAVLGISIYSILAAFLGSLVSKVEDVNKMVTPITLIGVAGFYLAMYALNAPNSPVVKIGSFIPFFTPFVMPFRLANDSVMSNEIWLSVAIVLVFLVLSIWLSVAFYKSNVLVYSEKGLIGTFKQSISIWRNERQANR</sequence>
<dbReference type="GO" id="GO:0005886">
    <property type="term" value="C:plasma membrane"/>
    <property type="evidence" value="ECO:0007669"/>
    <property type="project" value="UniProtKB-SubCell"/>
</dbReference>
<feature type="domain" description="ABC-2 type transporter transmembrane" evidence="7">
    <location>
        <begin position="19"/>
        <end position="411"/>
    </location>
</feature>
<dbReference type="PANTHER" id="PTHR30294">
    <property type="entry name" value="MEMBRANE COMPONENT OF ABC TRANSPORTER YHHJ-RELATED"/>
    <property type="match status" value="1"/>
</dbReference>
<proteinExistence type="predicted"/>
<feature type="transmembrane region" description="Helical" evidence="6">
    <location>
        <begin position="302"/>
        <end position="325"/>
    </location>
</feature>
<comment type="subcellular location">
    <subcellularLocation>
        <location evidence="1">Cell membrane</location>
        <topology evidence="1">Multi-pass membrane protein</topology>
    </subcellularLocation>
</comment>
<feature type="transmembrane region" description="Helical" evidence="6">
    <location>
        <begin position="392"/>
        <end position="414"/>
    </location>
</feature>
<dbReference type="RefSeq" id="WP_006309439.1">
    <property type="nucleotide sequence ID" value="NZ_JH601133.1"/>
</dbReference>
<dbReference type="AlphaFoldDB" id="H3NK49"/>
<dbReference type="eggNOG" id="COG1668">
    <property type="taxonomic scope" value="Bacteria"/>
</dbReference>
<keyword evidence="9" id="KW-1185">Reference proteome</keyword>
<gene>
    <name evidence="8" type="ORF">HMPREF9708_01238</name>
</gene>
<feature type="transmembrane region" description="Helical" evidence="6">
    <location>
        <begin position="243"/>
        <end position="265"/>
    </location>
</feature>
<dbReference type="Pfam" id="PF12698">
    <property type="entry name" value="ABC2_membrane_3"/>
    <property type="match status" value="1"/>
</dbReference>
<keyword evidence="3 6" id="KW-0812">Transmembrane</keyword>
<feature type="transmembrane region" description="Helical" evidence="6">
    <location>
        <begin position="337"/>
        <end position="356"/>
    </location>
</feature>
<feature type="transmembrane region" description="Helical" evidence="6">
    <location>
        <begin position="363"/>
        <end position="380"/>
    </location>
</feature>
<dbReference type="PANTHER" id="PTHR30294:SF29">
    <property type="entry name" value="MULTIDRUG ABC TRANSPORTER PERMEASE YBHS-RELATED"/>
    <property type="match status" value="1"/>
</dbReference>
<dbReference type="EMBL" id="AGEG01000014">
    <property type="protein sequence ID" value="EHR36566.1"/>
    <property type="molecule type" value="Genomic_DNA"/>
</dbReference>
<name>H3NK49_9LACT</name>
<feature type="transmembrane region" description="Helical" evidence="6">
    <location>
        <begin position="187"/>
        <end position="206"/>
    </location>
</feature>
<reference evidence="8 9" key="1">
    <citation type="submission" date="2012-01" db="EMBL/GenBank/DDBJ databases">
        <title>The Genome Sequence of Facklamia languida CCUG 37842.</title>
        <authorList>
            <consortium name="The Broad Institute Genome Sequencing Platform"/>
            <person name="Earl A."/>
            <person name="Ward D."/>
            <person name="Feldgarden M."/>
            <person name="Gevers D."/>
            <person name="Huys G."/>
            <person name="Young S.K."/>
            <person name="Zeng Q."/>
            <person name="Gargeya S."/>
            <person name="Fitzgerald M."/>
            <person name="Haas B."/>
            <person name="Abouelleil A."/>
            <person name="Alvarado L."/>
            <person name="Arachchi H.M."/>
            <person name="Berlin A."/>
            <person name="Chapman S.B."/>
            <person name="Gearin G."/>
            <person name="Goldberg J."/>
            <person name="Griggs A."/>
            <person name="Gujja S."/>
            <person name="Hansen M."/>
            <person name="Heiman D."/>
            <person name="Howarth C."/>
            <person name="Larimer J."/>
            <person name="Lui A."/>
            <person name="MacDonald P.J.P."/>
            <person name="McCowen C."/>
            <person name="Montmayeur A."/>
            <person name="Murphy C."/>
            <person name="Neiman D."/>
            <person name="Pearson M."/>
            <person name="Priest M."/>
            <person name="Roberts A."/>
            <person name="Saif S."/>
            <person name="Shea T."/>
            <person name="Sisk P."/>
            <person name="Stolte C."/>
            <person name="Sykes S."/>
            <person name="Wortman J."/>
            <person name="Nusbaum C."/>
            <person name="Birren B."/>
        </authorList>
    </citation>
    <scope>NUCLEOTIDE SEQUENCE [LARGE SCALE GENOMIC DNA]</scope>
    <source>
        <strain evidence="8 9">CCUG 37842</strain>
    </source>
</reference>
<evidence type="ECO:0000256" key="5">
    <source>
        <dbReference type="ARBA" id="ARBA00023136"/>
    </source>
</evidence>
<keyword evidence="4 6" id="KW-1133">Transmembrane helix</keyword>
<feature type="transmembrane region" description="Helical" evidence="6">
    <location>
        <begin position="21"/>
        <end position="43"/>
    </location>
</feature>
<evidence type="ECO:0000256" key="6">
    <source>
        <dbReference type="SAM" id="Phobius"/>
    </source>
</evidence>
<organism evidence="8 9">
    <name type="scientific">Facklamia languida CCUG 37842</name>
    <dbReference type="NCBI Taxonomy" id="883113"/>
    <lineage>
        <taxon>Bacteria</taxon>
        <taxon>Bacillati</taxon>
        <taxon>Bacillota</taxon>
        <taxon>Bacilli</taxon>
        <taxon>Lactobacillales</taxon>
        <taxon>Aerococcaceae</taxon>
        <taxon>Facklamia</taxon>
    </lineage>
</organism>
<dbReference type="PATRIC" id="fig|883113.3.peg.1234"/>
<dbReference type="HOGENOM" id="CLU_046841_1_1_9"/>
<keyword evidence="5 6" id="KW-0472">Membrane</keyword>
<evidence type="ECO:0000256" key="4">
    <source>
        <dbReference type="ARBA" id="ARBA00022989"/>
    </source>
</evidence>
<dbReference type="InterPro" id="IPR051449">
    <property type="entry name" value="ABC-2_transporter_component"/>
</dbReference>
<protein>
    <recommendedName>
        <fullName evidence="7">ABC-2 type transporter transmembrane domain-containing protein</fullName>
    </recommendedName>
</protein>
<evidence type="ECO:0000259" key="7">
    <source>
        <dbReference type="Pfam" id="PF12698"/>
    </source>
</evidence>
<evidence type="ECO:0000256" key="2">
    <source>
        <dbReference type="ARBA" id="ARBA00022475"/>
    </source>
</evidence>
<evidence type="ECO:0000313" key="8">
    <source>
        <dbReference type="EMBL" id="EHR36566.1"/>
    </source>
</evidence>
<dbReference type="GO" id="GO:0140359">
    <property type="term" value="F:ABC-type transporter activity"/>
    <property type="evidence" value="ECO:0007669"/>
    <property type="project" value="InterPro"/>
</dbReference>
<evidence type="ECO:0000256" key="1">
    <source>
        <dbReference type="ARBA" id="ARBA00004651"/>
    </source>
</evidence>
<accession>H3NK49</accession>
<dbReference type="InterPro" id="IPR013525">
    <property type="entry name" value="ABC2_TM"/>
</dbReference>
<keyword evidence="2" id="KW-1003">Cell membrane</keyword>
<evidence type="ECO:0000313" key="9">
    <source>
        <dbReference type="Proteomes" id="UP000006190"/>
    </source>
</evidence>
<comment type="caution">
    <text evidence="8">The sequence shown here is derived from an EMBL/GenBank/DDBJ whole genome shotgun (WGS) entry which is preliminary data.</text>
</comment>
<dbReference type="STRING" id="883113.HMPREF9708_01238"/>
<feature type="transmembrane region" description="Helical" evidence="6">
    <location>
        <begin position="218"/>
        <end position="237"/>
    </location>
</feature>
<dbReference type="Proteomes" id="UP000006190">
    <property type="component" value="Unassembled WGS sequence"/>
</dbReference>
<dbReference type="OrthoDB" id="9768837at2"/>